<dbReference type="PANTHER" id="PTHR21324:SF2">
    <property type="entry name" value="EG:22E5.9 PROTEIN"/>
    <property type="match status" value="1"/>
</dbReference>
<evidence type="ECO:0000256" key="4">
    <source>
        <dbReference type="ARBA" id="ARBA00022989"/>
    </source>
</evidence>
<evidence type="ECO:0000313" key="8">
    <source>
        <dbReference type="EMBL" id="KYB29093.1"/>
    </source>
</evidence>
<reference evidence="8 9" key="2">
    <citation type="journal article" date="2010" name="Nucleic Acids Res.">
        <title>BeetleBase in 2010: revisions to provide comprehensive genomic information for Tribolium castaneum.</title>
        <authorList>
            <person name="Kim H.S."/>
            <person name="Murphy T."/>
            <person name="Xia J."/>
            <person name="Caragea D."/>
            <person name="Park Y."/>
            <person name="Beeman R.W."/>
            <person name="Lorenzen M.D."/>
            <person name="Butcher S."/>
            <person name="Manak J.R."/>
            <person name="Brown S.J."/>
        </authorList>
    </citation>
    <scope>GENOME REANNOTATION</scope>
    <source>
        <strain evidence="8 9">Georgia GA2</strain>
    </source>
</reference>
<protein>
    <submittedName>
        <fullName evidence="8">DNA damage-regulated autophagy modulator protein 2-like Protein</fullName>
    </submittedName>
</protein>
<keyword evidence="3 6" id="KW-0812">Transmembrane</keyword>
<keyword evidence="9" id="KW-1185">Reference proteome</keyword>
<evidence type="ECO:0000259" key="7">
    <source>
        <dbReference type="Pfam" id="PF10277"/>
    </source>
</evidence>
<dbReference type="OMA" id="QNRLALW"/>
<evidence type="ECO:0000256" key="3">
    <source>
        <dbReference type="ARBA" id="ARBA00022692"/>
    </source>
</evidence>
<keyword evidence="4 6" id="KW-1133">Transmembrane helix</keyword>
<dbReference type="STRING" id="7070.A0A139WMI7"/>
<accession>A0A139WMI7</accession>
<dbReference type="InParanoid" id="A0A139WMI7"/>
<dbReference type="InterPro" id="IPR050911">
    <property type="entry name" value="DRAM/TMEM150_Autophagy_Mod"/>
</dbReference>
<dbReference type="PANTHER" id="PTHR21324">
    <property type="entry name" value="FASTING-INDUCIBLE INTEGRAL MEMBRANE PROTEIN TM6P1-RELATED"/>
    <property type="match status" value="1"/>
</dbReference>
<evidence type="ECO:0000256" key="6">
    <source>
        <dbReference type="SAM" id="Phobius"/>
    </source>
</evidence>
<dbReference type="GO" id="GO:0012505">
    <property type="term" value="C:endomembrane system"/>
    <property type="evidence" value="ECO:0007669"/>
    <property type="project" value="UniProtKB-SubCell"/>
</dbReference>
<gene>
    <name evidence="8" type="primary">AUGUSTUS-3.0.2_32062</name>
    <name evidence="8" type="ORF">TcasGA2_TC032062</name>
</gene>
<name>A0A139WMI7_TRICA</name>
<feature type="transmembrane region" description="Helical" evidence="6">
    <location>
        <begin position="48"/>
        <end position="68"/>
    </location>
</feature>
<evidence type="ECO:0000256" key="5">
    <source>
        <dbReference type="ARBA" id="ARBA00023136"/>
    </source>
</evidence>
<dbReference type="AlphaFoldDB" id="A0A139WMI7"/>
<dbReference type="EMBL" id="KQ971312">
    <property type="protein sequence ID" value="KYB29093.1"/>
    <property type="molecule type" value="Genomic_DNA"/>
</dbReference>
<sequence>MSLKHLPIFLFLLIYLTLAVTFSIALHFKHITYILPYISDSGTYPPESCIFGLMLNFMAALICITMYVRYLQVREIIKKHNFPHQIQKINKISLFIGINACVGCSIVANFQETTMLSVHWIGAIMLFVSGAIYQGFQTVIYFKILPVFGNRRLNLIRTVIACASNASVVVFVTSGLIAGGQFKGDDVTKWKKEDGGFEFHLVSTISEWICANCTMIYLLLFVWDFKSIDLSEPEISVQDNFAVIIKTS</sequence>
<feature type="transmembrane region" description="Helical" evidence="6">
    <location>
        <begin position="120"/>
        <end position="142"/>
    </location>
</feature>
<evidence type="ECO:0000256" key="1">
    <source>
        <dbReference type="ARBA" id="ARBA00004127"/>
    </source>
</evidence>
<dbReference type="Proteomes" id="UP000007266">
    <property type="component" value="Linkage group 2"/>
</dbReference>
<organism evidence="8 9">
    <name type="scientific">Tribolium castaneum</name>
    <name type="common">Red flour beetle</name>
    <dbReference type="NCBI Taxonomy" id="7070"/>
    <lineage>
        <taxon>Eukaryota</taxon>
        <taxon>Metazoa</taxon>
        <taxon>Ecdysozoa</taxon>
        <taxon>Arthropoda</taxon>
        <taxon>Hexapoda</taxon>
        <taxon>Insecta</taxon>
        <taxon>Pterygota</taxon>
        <taxon>Neoptera</taxon>
        <taxon>Endopterygota</taxon>
        <taxon>Coleoptera</taxon>
        <taxon>Polyphaga</taxon>
        <taxon>Cucujiformia</taxon>
        <taxon>Tenebrionidae</taxon>
        <taxon>Tenebrionidae incertae sedis</taxon>
        <taxon>Tribolium</taxon>
    </lineage>
</organism>
<feature type="domain" description="CWH43-like N-terminal" evidence="7">
    <location>
        <begin position="4"/>
        <end position="227"/>
    </location>
</feature>
<evidence type="ECO:0000313" key="9">
    <source>
        <dbReference type="Proteomes" id="UP000007266"/>
    </source>
</evidence>
<comment type="subcellular location">
    <subcellularLocation>
        <location evidence="1">Endomembrane system</location>
        <topology evidence="1">Multi-pass membrane protein</topology>
    </subcellularLocation>
</comment>
<evidence type="ECO:0000256" key="2">
    <source>
        <dbReference type="ARBA" id="ARBA00006565"/>
    </source>
</evidence>
<feature type="transmembrane region" description="Helical" evidence="6">
    <location>
        <begin position="7"/>
        <end position="28"/>
    </location>
</feature>
<feature type="transmembrane region" description="Helical" evidence="6">
    <location>
        <begin position="154"/>
        <end position="179"/>
    </location>
</feature>
<reference evidence="8 9" key="1">
    <citation type="journal article" date="2008" name="Nature">
        <title>The genome of the model beetle and pest Tribolium castaneum.</title>
        <authorList>
            <consortium name="Tribolium Genome Sequencing Consortium"/>
            <person name="Richards S."/>
            <person name="Gibbs R.A."/>
            <person name="Weinstock G.M."/>
            <person name="Brown S.J."/>
            <person name="Denell R."/>
            <person name="Beeman R.W."/>
            <person name="Gibbs R."/>
            <person name="Beeman R.W."/>
            <person name="Brown S.J."/>
            <person name="Bucher G."/>
            <person name="Friedrich M."/>
            <person name="Grimmelikhuijzen C.J."/>
            <person name="Klingler M."/>
            <person name="Lorenzen M."/>
            <person name="Richards S."/>
            <person name="Roth S."/>
            <person name="Schroder R."/>
            <person name="Tautz D."/>
            <person name="Zdobnov E.M."/>
            <person name="Muzny D."/>
            <person name="Gibbs R.A."/>
            <person name="Weinstock G.M."/>
            <person name="Attaway T."/>
            <person name="Bell S."/>
            <person name="Buhay C.J."/>
            <person name="Chandrabose M.N."/>
            <person name="Chavez D."/>
            <person name="Clerk-Blankenburg K.P."/>
            <person name="Cree A."/>
            <person name="Dao M."/>
            <person name="Davis C."/>
            <person name="Chacko J."/>
            <person name="Dinh H."/>
            <person name="Dugan-Rocha S."/>
            <person name="Fowler G."/>
            <person name="Garner T.T."/>
            <person name="Garnes J."/>
            <person name="Gnirke A."/>
            <person name="Hawes A."/>
            <person name="Hernandez J."/>
            <person name="Hines S."/>
            <person name="Holder M."/>
            <person name="Hume J."/>
            <person name="Jhangiani S.N."/>
            <person name="Joshi V."/>
            <person name="Khan Z.M."/>
            <person name="Jackson L."/>
            <person name="Kovar C."/>
            <person name="Kowis A."/>
            <person name="Lee S."/>
            <person name="Lewis L.R."/>
            <person name="Margolis J."/>
            <person name="Morgan M."/>
            <person name="Nazareth L.V."/>
            <person name="Nguyen N."/>
            <person name="Okwuonu G."/>
            <person name="Parker D."/>
            <person name="Richards S."/>
            <person name="Ruiz S.J."/>
            <person name="Santibanez J."/>
            <person name="Savard J."/>
            <person name="Scherer S.E."/>
            <person name="Schneider B."/>
            <person name="Sodergren E."/>
            <person name="Tautz D."/>
            <person name="Vattahil S."/>
            <person name="Villasana D."/>
            <person name="White C.S."/>
            <person name="Wright R."/>
            <person name="Park Y."/>
            <person name="Beeman R.W."/>
            <person name="Lord J."/>
            <person name="Oppert B."/>
            <person name="Lorenzen M."/>
            <person name="Brown S."/>
            <person name="Wang L."/>
            <person name="Savard J."/>
            <person name="Tautz D."/>
            <person name="Richards S."/>
            <person name="Weinstock G."/>
            <person name="Gibbs R.A."/>
            <person name="Liu Y."/>
            <person name="Worley K."/>
            <person name="Weinstock G."/>
            <person name="Elsik C.G."/>
            <person name="Reese J.T."/>
            <person name="Elhaik E."/>
            <person name="Landan G."/>
            <person name="Graur D."/>
            <person name="Arensburger P."/>
            <person name="Atkinson P."/>
            <person name="Beeman R.W."/>
            <person name="Beidler J."/>
            <person name="Brown S.J."/>
            <person name="Demuth J.P."/>
            <person name="Drury D.W."/>
            <person name="Du Y.Z."/>
            <person name="Fujiwara H."/>
            <person name="Lorenzen M."/>
            <person name="Maselli V."/>
            <person name="Osanai M."/>
            <person name="Park Y."/>
            <person name="Robertson H.M."/>
            <person name="Tu Z."/>
            <person name="Wang J.J."/>
            <person name="Wang S."/>
            <person name="Richards S."/>
            <person name="Song H."/>
            <person name="Zhang L."/>
            <person name="Sodergren E."/>
            <person name="Werner D."/>
            <person name="Stanke M."/>
            <person name="Morgenstern B."/>
            <person name="Solovyev V."/>
            <person name="Kosarev P."/>
            <person name="Brown G."/>
            <person name="Chen H.C."/>
            <person name="Ermolaeva O."/>
            <person name="Hlavina W."/>
            <person name="Kapustin Y."/>
            <person name="Kiryutin B."/>
            <person name="Kitts P."/>
            <person name="Maglott D."/>
            <person name="Pruitt K."/>
            <person name="Sapojnikov V."/>
            <person name="Souvorov A."/>
            <person name="Mackey A.J."/>
            <person name="Waterhouse R.M."/>
            <person name="Wyder S."/>
            <person name="Zdobnov E.M."/>
            <person name="Zdobnov E.M."/>
            <person name="Wyder S."/>
            <person name="Kriventseva E.V."/>
            <person name="Kadowaki T."/>
            <person name="Bork P."/>
            <person name="Aranda M."/>
            <person name="Bao R."/>
            <person name="Beermann A."/>
            <person name="Berns N."/>
            <person name="Bolognesi R."/>
            <person name="Bonneton F."/>
            <person name="Bopp D."/>
            <person name="Brown S.J."/>
            <person name="Bucher G."/>
            <person name="Butts T."/>
            <person name="Chaumot A."/>
            <person name="Denell R.E."/>
            <person name="Ferrier D.E."/>
            <person name="Friedrich M."/>
            <person name="Gordon C.M."/>
            <person name="Jindra M."/>
            <person name="Klingler M."/>
            <person name="Lan Q."/>
            <person name="Lattorff H.M."/>
            <person name="Laudet V."/>
            <person name="von Levetsow C."/>
            <person name="Liu Z."/>
            <person name="Lutz R."/>
            <person name="Lynch J.A."/>
            <person name="da Fonseca R.N."/>
            <person name="Posnien N."/>
            <person name="Reuter R."/>
            <person name="Roth S."/>
            <person name="Savard J."/>
            <person name="Schinko J.B."/>
            <person name="Schmitt C."/>
            <person name="Schoppmeier M."/>
            <person name="Schroder R."/>
            <person name="Shippy T.D."/>
            <person name="Simonnet F."/>
            <person name="Marques-Souza H."/>
            <person name="Tautz D."/>
            <person name="Tomoyasu Y."/>
            <person name="Trauner J."/>
            <person name="Van der Zee M."/>
            <person name="Vervoort M."/>
            <person name="Wittkopp N."/>
            <person name="Wimmer E.A."/>
            <person name="Yang X."/>
            <person name="Jones A.K."/>
            <person name="Sattelle D.B."/>
            <person name="Ebert P.R."/>
            <person name="Nelson D."/>
            <person name="Scott J.G."/>
            <person name="Beeman R.W."/>
            <person name="Muthukrishnan S."/>
            <person name="Kramer K.J."/>
            <person name="Arakane Y."/>
            <person name="Beeman R.W."/>
            <person name="Zhu Q."/>
            <person name="Hogenkamp D."/>
            <person name="Dixit R."/>
            <person name="Oppert B."/>
            <person name="Jiang H."/>
            <person name="Zou Z."/>
            <person name="Marshall J."/>
            <person name="Elpidina E."/>
            <person name="Vinokurov K."/>
            <person name="Oppert C."/>
            <person name="Zou Z."/>
            <person name="Evans J."/>
            <person name="Lu Z."/>
            <person name="Zhao P."/>
            <person name="Sumathipala N."/>
            <person name="Altincicek B."/>
            <person name="Vilcinskas A."/>
            <person name="Williams M."/>
            <person name="Hultmark D."/>
            <person name="Hetru C."/>
            <person name="Jiang H."/>
            <person name="Grimmelikhuijzen C.J."/>
            <person name="Hauser F."/>
            <person name="Cazzamali G."/>
            <person name="Williamson M."/>
            <person name="Park Y."/>
            <person name="Li B."/>
            <person name="Tanaka Y."/>
            <person name="Predel R."/>
            <person name="Neupert S."/>
            <person name="Schachtner J."/>
            <person name="Verleyen P."/>
            <person name="Raible F."/>
            <person name="Bork P."/>
            <person name="Friedrich M."/>
            <person name="Walden K.K."/>
            <person name="Robertson H.M."/>
            <person name="Angeli S."/>
            <person name="Foret S."/>
            <person name="Bucher G."/>
            <person name="Schuetz S."/>
            <person name="Maleszka R."/>
            <person name="Wimmer E.A."/>
            <person name="Beeman R.W."/>
            <person name="Lorenzen M."/>
            <person name="Tomoyasu Y."/>
            <person name="Miller S.C."/>
            <person name="Grossmann D."/>
            <person name="Bucher G."/>
        </authorList>
    </citation>
    <scope>NUCLEOTIDE SEQUENCE [LARGE SCALE GENOMIC DNA]</scope>
    <source>
        <strain evidence="8 9">Georgia GA2</strain>
    </source>
</reference>
<feature type="transmembrane region" description="Helical" evidence="6">
    <location>
        <begin position="89"/>
        <end position="108"/>
    </location>
</feature>
<comment type="similarity">
    <text evidence="2">Belongs to the DRAM/TMEM150 family.</text>
</comment>
<dbReference type="InterPro" id="IPR019402">
    <property type="entry name" value="CWH43_N"/>
</dbReference>
<feature type="transmembrane region" description="Helical" evidence="6">
    <location>
        <begin position="199"/>
        <end position="223"/>
    </location>
</feature>
<keyword evidence="5 6" id="KW-0472">Membrane</keyword>
<dbReference type="Pfam" id="PF10277">
    <property type="entry name" value="Frag1"/>
    <property type="match status" value="1"/>
</dbReference>
<proteinExistence type="inferred from homology"/>